<dbReference type="InterPro" id="IPR007837">
    <property type="entry name" value="DinB"/>
</dbReference>
<gene>
    <name evidence="3" type="ORF">ACFQNG_14095</name>
</gene>
<accession>A0ABW2RN62</accession>
<name>A0ABW2RN62_9BACL</name>
<dbReference type="Proteomes" id="UP001596500">
    <property type="component" value="Unassembled WGS sequence"/>
</dbReference>
<comment type="similarity">
    <text evidence="1">Belongs to the DinB family.</text>
</comment>
<reference evidence="4" key="1">
    <citation type="journal article" date="2019" name="Int. J. Syst. Evol. Microbiol.">
        <title>The Global Catalogue of Microorganisms (GCM) 10K type strain sequencing project: providing services to taxonomists for standard genome sequencing and annotation.</title>
        <authorList>
            <consortium name="The Broad Institute Genomics Platform"/>
            <consortium name="The Broad Institute Genome Sequencing Center for Infectious Disease"/>
            <person name="Wu L."/>
            <person name="Ma J."/>
        </authorList>
    </citation>
    <scope>NUCLEOTIDE SEQUENCE [LARGE SCALE GENOMIC DNA]</scope>
    <source>
        <strain evidence="4">CGMCC 1.12942</strain>
    </source>
</reference>
<sequence length="65" mass="7638">MEKPVSIEHSLYGQLKINLSELVQHVVNHGTYHRGNITAMLRQLDNKGTFTDFIFYLYVKRNQTE</sequence>
<protein>
    <submittedName>
        <fullName evidence="3">DinB family protein</fullName>
    </submittedName>
</protein>
<dbReference type="EMBL" id="JBHTBW010000046">
    <property type="protein sequence ID" value="MFC7442221.1"/>
    <property type="molecule type" value="Genomic_DNA"/>
</dbReference>
<evidence type="ECO:0000313" key="4">
    <source>
        <dbReference type="Proteomes" id="UP001596500"/>
    </source>
</evidence>
<dbReference type="SUPFAM" id="SSF109854">
    <property type="entry name" value="DinB/YfiT-like putative metalloenzymes"/>
    <property type="match status" value="1"/>
</dbReference>
<organism evidence="3 4">
    <name type="scientific">Laceyella putida</name>
    <dbReference type="NCBI Taxonomy" id="110101"/>
    <lineage>
        <taxon>Bacteria</taxon>
        <taxon>Bacillati</taxon>
        <taxon>Bacillota</taxon>
        <taxon>Bacilli</taxon>
        <taxon>Bacillales</taxon>
        <taxon>Thermoactinomycetaceae</taxon>
        <taxon>Laceyella</taxon>
    </lineage>
</organism>
<evidence type="ECO:0000313" key="3">
    <source>
        <dbReference type="EMBL" id="MFC7442221.1"/>
    </source>
</evidence>
<keyword evidence="4" id="KW-1185">Reference proteome</keyword>
<comment type="caution">
    <text evidence="3">The sequence shown here is derived from an EMBL/GenBank/DDBJ whole genome shotgun (WGS) entry which is preliminary data.</text>
</comment>
<dbReference type="PANTHER" id="PTHR37302">
    <property type="entry name" value="SLR1116 PROTEIN"/>
    <property type="match status" value="1"/>
</dbReference>
<evidence type="ECO:0000256" key="1">
    <source>
        <dbReference type="ARBA" id="ARBA00008635"/>
    </source>
</evidence>
<dbReference type="InterPro" id="IPR034660">
    <property type="entry name" value="DinB/YfiT-like"/>
</dbReference>
<evidence type="ECO:0000256" key="2">
    <source>
        <dbReference type="ARBA" id="ARBA00022723"/>
    </source>
</evidence>
<proteinExistence type="inferred from homology"/>
<dbReference type="PANTHER" id="PTHR37302:SF1">
    <property type="entry name" value="PROTEIN DINB"/>
    <property type="match status" value="1"/>
</dbReference>
<keyword evidence="2" id="KW-0479">Metal-binding</keyword>
<dbReference type="Gene3D" id="1.20.120.450">
    <property type="entry name" value="dinb family like domain"/>
    <property type="match status" value="1"/>
</dbReference>
<dbReference type="RefSeq" id="WP_379883103.1">
    <property type="nucleotide sequence ID" value="NZ_JBHTNJ010000019.1"/>
</dbReference>
<dbReference type="Pfam" id="PF05163">
    <property type="entry name" value="DinB"/>
    <property type="match status" value="1"/>
</dbReference>